<evidence type="ECO:0000313" key="5">
    <source>
        <dbReference type="EMBL" id="CAJ0589448.1"/>
    </source>
</evidence>
<proteinExistence type="predicted"/>
<gene>
    <name evidence="5" type="ORF">CYNAS_LOCUS1431</name>
</gene>
<feature type="domain" description="ShKT" evidence="4">
    <location>
        <begin position="112"/>
        <end position="154"/>
    </location>
</feature>
<dbReference type="Pfam" id="PF01549">
    <property type="entry name" value="ShK"/>
    <property type="match status" value="2"/>
</dbReference>
<evidence type="ECO:0000256" key="3">
    <source>
        <dbReference type="SAM" id="Phobius"/>
    </source>
</evidence>
<dbReference type="AlphaFoldDB" id="A0AA36GFU5"/>
<evidence type="ECO:0000259" key="4">
    <source>
        <dbReference type="SMART" id="SM00254"/>
    </source>
</evidence>
<dbReference type="PANTHER" id="PTHR46219">
    <property type="entry name" value="PROTEIN CBG11138"/>
    <property type="match status" value="1"/>
</dbReference>
<dbReference type="PANTHER" id="PTHR46219:SF5">
    <property type="entry name" value="SHKT DOMAIN-CONTAINING PROTEIN"/>
    <property type="match status" value="1"/>
</dbReference>
<keyword evidence="3" id="KW-0472">Membrane</keyword>
<keyword evidence="3" id="KW-1133">Transmembrane helix</keyword>
<dbReference type="FunFam" id="1.10.10.1940:FF:000002">
    <property type="entry name" value="PHAryngeal gland Toxin-related"/>
    <property type="match status" value="1"/>
</dbReference>
<sequence length="157" mass="17092">MQREICYSSLPLTMLVYLASVGLLSCVNTALIQTANEVEHIYHKNRQVRQACFDRVNPLTGISDCPSKAALCANPIYQQIMWEQCPLTCGRCAGVLPNSGGVIPVVPGATATCFDRVDPRTGVSDCPSKAALCANPVYQKIMWEQCPLTCKRCPGIL</sequence>
<evidence type="ECO:0000313" key="6">
    <source>
        <dbReference type="Proteomes" id="UP001176961"/>
    </source>
</evidence>
<dbReference type="Proteomes" id="UP001176961">
    <property type="component" value="Unassembled WGS sequence"/>
</dbReference>
<accession>A0AA36GFU5</accession>
<name>A0AA36GFU5_CYLNA</name>
<dbReference type="EMBL" id="CATQJL010000001">
    <property type="protein sequence ID" value="CAJ0589448.1"/>
    <property type="molecule type" value="Genomic_DNA"/>
</dbReference>
<evidence type="ECO:0000256" key="2">
    <source>
        <dbReference type="ARBA" id="ARBA00023157"/>
    </source>
</evidence>
<feature type="transmembrane region" description="Helical" evidence="3">
    <location>
        <begin position="12"/>
        <end position="32"/>
    </location>
</feature>
<keyword evidence="1" id="KW-0732">Signal</keyword>
<comment type="caution">
    <text evidence="5">The sequence shown here is derived from an EMBL/GenBank/DDBJ whole genome shotgun (WGS) entry which is preliminary data.</text>
</comment>
<keyword evidence="6" id="KW-1185">Reference proteome</keyword>
<protein>
    <recommendedName>
        <fullName evidence="4">ShKT domain-containing protein</fullName>
    </recommendedName>
</protein>
<dbReference type="SMART" id="SM00254">
    <property type="entry name" value="ShKT"/>
    <property type="match status" value="2"/>
</dbReference>
<keyword evidence="2" id="KW-1015">Disulfide bond</keyword>
<dbReference type="PROSITE" id="PS51257">
    <property type="entry name" value="PROKAR_LIPOPROTEIN"/>
    <property type="match status" value="1"/>
</dbReference>
<evidence type="ECO:0000256" key="1">
    <source>
        <dbReference type="ARBA" id="ARBA00022729"/>
    </source>
</evidence>
<dbReference type="Gene3D" id="1.10.10.1870">
    <property type="entry name" value="ShTK domain-like"/>
    <property type="match status" value="2"/>
</dbReference>
<organism evidence="5 6">
    <name type="scientific">Cylicocyclus nassatus</name>
    <name type="common">Nematode worm</name>
    <dbReference type="NCBI Taxonomy" id="53992"/>
    <lineage>
        <taxon>Eukaryota</taxon>
        <taxon>Metazoa</taxon>
        <taxon>Ecdysozoa</taxon>
        <taxon>Nematoda</taxon>
        <taxon>Chromadorea</taxon>
        <taxon>Rhabditida</taxon>
        <taxon>Rhabditina</taxon>
        <taxon>Rhabditomorpha</taxon>
        <taxon>Strongyloidea</taxon>
        <taxon>Strongylidae</taxon>
        <taxon>Cylicocyclus</taxon>
    </lineage>
</organism>
<feature type="domain" description="ShKT" evidence="4">
    <location>
        <begin position="51"/>
        <end position="93"/>
    </location>
</feature>
<dbReference type="InterPro" id="IPR003582">
    <property type="entry name" value="ShKT_dom"/>
</dbReference>
<keyword evidence="3" id="KW-0812">Transmembrane</keyword>
<reference evidence="5" key="1">
    <citation type="submission" date="2023-07" db="EMBL/GenBank/DDBJ databases">
        <authorList>
            <consortium name="CYATHOMIX"/>
        </authorList>
    </citation>
    <scope>NUCLEOTIDE SEQUENCE</scope>
    <source>
        <strain evidence="5">N/A</strain>
    </source>
</reference>